<dbReference type="EMBL" id="FUYX01000009">
    <property type="protein sequence ID" value="SKB97236.1"/>
    <property type="molecule type" value="Genomic_DNA"/>
</dbReference>
<dbReference type="Proteomes" id="UP000190130">
    <property type="component" value="Unassembled WGS sequence"/>
</dbReference>
<organism evidence="1 2">
    <name type="scientific">Bosea thiooxidans</name>
    <dbReference type="NCBI Taxonomy" id="53254"/>
    <lineage>
        <taxon>Bacteria</taxon>
        <taxon>Pseudomonadati</taxon>
        <taxon>Pseudomonadota</taxon>
        <taxon>Alphaproteobacteria</taxon>
        <taxon>Hyphomicrobiales</taxon>
        <taxon>Boseaceae</taxon>
        <taxon>Bosea</taxon>
    </lineage>
</organism>
<sequence length="84" mass="8769">MSVAAVNLSLRPLPVRTHGRPVLIIGTGTPLRDDELDELGVAAALRLFRSGLDNVAIAWELGCTPAAAANGIARARNAERRAAA</sequence>
<dbReference type="OrthoDB" id="9960847at2"/>
<gene>
    <name evidence="1" type="ORF">SAMN05660750_03349</name>
</gene>
<protein>
    <recommendedName>
        <fullName evidence="3">HTH luxR-type domain-containing protein</fullName>
    </recommendedName>
</protein>
<name>A0A1T5FMA2_9HYPH</name>
<proteinExistence type="predicted"/>
<dbReference type="AlphaFoldDB" id="A0A1T5FMA2"/>
<evidence type="ECO:0008006" key="3">
    <source>
        <dbReference type="Google" id="ProtNLM"/>
    </source>
</evidence>
<accession>A0A1T5FMA2</accession>
<reference evidence="1 2" key="1">
    <citation type="submission" date="2017-02" db="EMBL/GenBank/DDBJ databases">
        <authorList>
            <person name="Peterson S.W."/>
        </authorList>
    </citation>
    <scope>NUCLEOTIDE SEQUENCE [LARGE SCALE GENOMIC DNA]</scope>
    <source>
        <strain evidence="1 2">DSM 9653</strain>
    </source>
</reference>
<evidence type="ECO:0000313" key="2">
    <source>
        <dbReference type="Proteomes" id="UP000190130"/>
    </source>
</evidence>
<evidence type="ECO:0000313" key="1">
    <source>
        <dbReference type="EMBL" id="SKB97236.1"/>
    </source>
</evidence>
<dbReference type="RefSeq" id="WP_079591782.1">
    <property type="nucleotide sequence ID" value="NZ_FUYX01000009.1"/>
</dbReference>